<dbReference type="Proteomes" id="UP000030988">
    <property type="component" value="Unassembled WGS sequence"/>
</dbReference>
<evidence type="ECO:0000313" key="3">
    <source>
        <dbReference type="Proteomes" id="UP000030988"/>
    </source>
</evidence>
<dbReference type="AlphaFoldDB" id="A0A0B2BRJ3"/>
<dbReference type="EMBL" id="JTDN01000004">
    <property type="protein sequence ID" value="KHL24150.1"/>
    <property type="molecule type" value="Genomic_DNA"/>
</dbReference>
<name>A0A0B2BRJ3_9SPHN</name>
<reference evidence="2 3" key="1">
    <citation type="submission" date="2014-11" db="EMBL/GenBank/DDBJ databases">
        <title>Draft genome sequence of Kirrobacter mercurialis.</title>
        <authorList>
            <person name="Coil D.A."/>
            <person name="Eisen J.A."/>
        </authorList>
    </citation>
    <scope>NUCLEOTIDE SEQUENCE [LARGE SCALE GENOMIC DNA]</scope>
    <source>
        <strain evidence="2 3">Coronado</strain>
    </source>
</reference>
<keyword evidence="1" id="KW-1133">Transmembrane helix</keyword>
<sequence length="704" mass="75938">MTPEAYLATLVRRLAAVDRATSYLEGGDKDARRGFIGDLRRAQRDCRMTALLYDHTVVAVAGDQGAGKTRLMRLLYDLDTEWLGDNAGRGEYLPVLVLEDARVSKAEGCLYRWDDQTAPGAPRGEAVTAEGFRKAVTAWGDDLVLPVLRVPPRYFGGAANSGFLLLPGYEKITAKNRAWQDFMRLALVASSACILVTNGGLLAQAQDAIRTDLQKNQLAGVQPVIAVTGTETLPRQRRQELRETAAARFGVPLDGVVCTGVGDPAYEDAIRQELRAALGRQGGVGLRARDRQLEDLEELSLHVGLVVSEARQAVRSGRDAQPESEELRLEIMDVLDRAIEDMRADYRRNLEAKLAGVERQALAAARHDFDEAETGWMARFRDVKDNVLLKGVRAEERMHARLQAAVEDSGGGAAFAPVHATLLADLSRSQLALPEPSAPEPAGALSELPDGTGEVTILDRAAPSGTQKSLQALQGVLAQRRDHNSALPDRQDAQEMRGAVRLLPAIATTYMSAMQSGVIAVTGPGQVPTTDLREILQDVTDTTVEMHGLTKPLLKAAAGVLAIDVAVDGEVDSIPAFARALMSVVQGPGSTVGSAAVGAVGPVGMAIGAAVIAYAVISSLEKQQARGRAHVTEAIGSAFREQRTRHLAQFDELMSWIRRRVSDRLEVLLRLDEGLGNQLRATLAIDDLREAQTSFLEEMRGRTA</sequence>
<keyword evidence="1" id="KW-0812">Transmembrane</keyword>
<proteinExistence type="predicted"/>
<feature type="transmembrane region" description="Helical" evidence="1">
    <location>
        <begin position="595"/>
        <end position="617"/>
    </location>
</feature>
<protein>
    <submittedName>
        <fullName evidence="2">Uncharacterized protein</fullName>
    </submittedName>
</protein>
<comment type="caution">
    <text evidence="2">The sequence shown here is derived from an EMBL/GenBank/DDBJ whole genome shotgun (WGS) entry which is preliminary data.</text>
</comment>
<evidence type="ECO:0000313" key="2">
    <source>
        <dbReference type="EMBL" id="KHL24150.1"/>
    </source>
</evidence>
<gene>
    <name evidence="2" type="ORF">PK98_15375</name>
</gene>
<keyword evidence="1" id="KW-0472">Membrane</keyword>
<accession>A0A0B2BRJ3</accession>
<organism evidence="2 3">
    <name type="scientific">Croceibacterium mercuriale</name>
    <dbReference type="NCBI Taxonomy" id="1572751"/>
    <lineage>
        <taxon>Bacteria</taxon>
        <taxon>Pseudomonadati</taxon>
        <taxon>Pseudomonadota</taxon>
        <taxon>Alphaproteobacteria</taxon>
        <taxon>Sphingomonadales</taxon>
        <taxon>Erythrobacteraceae</taxon>
        <taxon>Croceibacterium</taxon>
    </lineage>
</organism>
<keyword evidence="3" id="KW-1185">Reference proteome</keyword>
<evidence type="ECO:0000256" key="1">
    <source>
        <dbReference type="SAM" id="Phobius"/>
    </source>
</evidence>
<dbReference type="STRING" id="1572751.PK98_15375"/>